<evidence type="ECO:0000313" key="4">
    <source>
        <dbReference type="Proteomes" id="UP000243975"/>
    </source>
</evidence>
<feature type="chain" id="PRO_5007119560" description="Transmembrane protein" evidence="2">
    <location>
        <begin position="27"/>
        <end position="115"/>
    </location>
</feature>
<name>A0A103YBP3_CYNCS</name>
<keyword evidence="4" id="KW-1185">Reference proteome</keyword>
<evidence type="ECO:0000256" key="2">
    <source>
        <dbReference type="SAM" id="SignalP"/>
    </source>
</evidence>
<evidence type="ECO:0008006" key="5">
    <source>
        <dbReference type="Google" id="ProtNLM"/>
    </source>
</evidence>
<dbReference type="AlphaFoldDB" id="A0A103YBP3"/>
<evidence type="ECO:0000256" key="1">
    <source>
        <dbReference type="SAM" id="Phobius"/>
    </source>
</evidence>
<gene>
    <name evidence="3" type="ORF">Ccrd_015544</name>
</gene>
<sequence>MERIKLNILCWLLIVLFSSQIPSRLALGNAAIERSKSLALVQESRGLETITWNSNQESMKHDMMSIAKGQKGGRGSGGGSINHTPRKNYASTKVCHHMIISVMGVTLCILGLMVS</sequence>
<proteinExistence type="predicted"/>
<keyword evidence="2" id="KW-0732">Signal</keyword>
<dbReference type="OMA" id="ASTKVCH"/>
<feature type="transmembrane region" description="Helical" evidence="1">
    <location>
        <begin position="96"/>
        <end position="114"/>
    </location>
</feature>
<protein>
    <recommendedName>
        <fullName evidence="5">Transmembrane protein</fullName>
    </recommendedName>
</protein>
<keyword evidence="1" id="KW-0472">Membrane</keyword>
<keyword evidence="1" id="KW-0812">Transmembrane</keyword>
<keyword evidence="1" id="KW-1133">Transmembrane helix</keyword>
<organism evidence="3 4">
    <name type="scientific">Cynara cardunculus var. scolymus</name>
    <name type="common">Globe artichoke</name>
    <name type="synonym">Cynara scolymus</name>
    <dbReference type="NCBI Taxonomy" id="59895"/>
    <lineage>
        <taxon>Eukaryota</taxon>
        <taxon>Viridiplantae</taxon>
        <taxon>Streptophyta</taxon>
        <taxon>Embryophyta</taxon>
        <taxon>Tracheophyta</taxon>
        <taxon>Spermatophyta</taxon>
        <taxon>Magnoliopsida</taxon>
        <taxon>eudicotyledons</taxon>
        <taxon>Gunneridae</taxon>
        <taxon>Pentapetalae</taxon>
        <taxon>asterids</taxon>
        <taxon>campanulids</taxon>
        <taxon>Asterales</taxon>
        <taxon>Asteraceae</taxon>
        <taxon>Carduoideae</taxon>
        <taxon>Cardueae</taxon>
        <taxon>Carduinae</taxon>
        <taxon>Cynara</taxon>
    </lineage>
</organism>
<reference evidence="3 4" key="1">
    <citation type="journal article" date="2016" name="Sci. Rep.">
        <title>The genome sequence of the outbreeding globe artichoke constructed de novo incorporating a phase-aware low-pass sequencing strategy of F1 progeny.</title>
        <authorList>
            <person name="Scaglione D."/>
            <person name="Reyes-Chin-Wo S."/>
            <person name="Acquadro A."/>
            <person name="Froenicke L."/>
            <person name="Portis E."/>
            <person name="Beitel C."/>
            <person name="Tirone M."/>
            <person name="Mauro R."/>
            <person name="Lo Monaco A."/>
            <person name="Mauromicale G."/>
            <person name="Faccioli P."/>
            <person name="Cattivelli L."/>
            <person name="Rieseberg L."/>
            <person name="Michelmore R."/>
            <person name="Lanteri S."/>
        </authorList>
    </citation>
    <scope>NUCLEOTIDE SEQUENCE [LARGE SCALE GENOMIC DNA]</scope>
    <source>
        <strain evidence="3">2C</strain>
    </source>
</reference>
<feature type="signal peptide" evidence="2">
    <location>
        <begin position="1"/>
        <end position="26"/>
    </location>
</feature>
<dbReference type="EMBL" id="LEKV01001849">
    <property type="protein sequence ID" value="KVI06130.1"/>
    <property type="molecule type" value="Genomic_DNA"/>
</dbReference>
<dbReference type="Proteomes" id="UP000243975">
    <property type="component" value="Unassembled WGS sequence"/>
</dbReference>
<comment type="caution">
    <text evidence="3">The sequence shown here is derived from an EMBL/GenBank/DDBJ whole genome shotgun (WGS) entry which is preliminary data.</text>
</comment>
<evidence type="ECO:0000313" key="3">
    <source>
        <dbReference type="EMBL" id="KVI06130.1"/>
    </source>
</evidence>
<accession>A0A103YBP3</accession>
<dbReference type="Gramene" id="KVI06130">
    <property type="protein sequence ID" value="KVI06130"/>
    <property type="gene ID" value="Ccrd_015544"/>
</dbReference>